<evidence type="ECO:0000313" key="2">
    <source>
        <dbReference type="EMBL" id="THV36508.1"/>
    </source>
</evidence>
<sequence length="65" mass="7137">TQRADTGAASQHWRITEHGGGVVSLINRQSGLAMDVWEYSSADGARISQWAYTGNANQRFTRQAV</sequence>
<reference evidence="2 3" key="2">
    <citation type="submission" date="2019-05" db="EMBL/GenBank/DDBJ databases">
        <title>Glycomyces buryatensis sp. nov.</title>
        <authorList>
            <person name="Nikitina E."/>
        </authorList>
    </citation>
    <scope>NUCLEOTIDE SEQUENCE [LARGE SCALE GENOMIC DNA]</scope>
    <source>
        <strain evidence="2 3">18</strain>
    </source>
</reference>
<feature type="domain" description="Ricin B lectin" evidence="1">
    <location>
        <begin position="10"/>
        <end position="61"/>
    </location>
</feature>
<comment type="caution">
    <text evidence="2">The sequence shown here is derived from an EMBL/GenBank/DDBJ whole genome shotgun (WGS) entry which is preliminary data.</text>
</comment>
<protein>
    <submittedName>
        <fullName evidence="2">Mucin-2</fullName>
    </submittedName>
</protein>
<evidence type="ECO:0000259" key="1">
    <source>
        <dbReference type="Pfam" id="PF14200"/>
    </source>
</evidence>
<evidence type="ECO:0000313" key="3">
    <source>
        <dbReference type="Proteomes" id="UP000308760"/>
    </source>
</evidence>
<proteinExistence type="predicted"/>
<dbReference type="AlphaFoldDB" id="A0A4S8PXY8"/>
<dbReference type="CDD" id="cd00161">
    <property type="entry name" value="beta-trefoil_Ricin-like"/>
    <property type="match status" value="1"/>
</dbReference>
<feature type="non-terminal residue" evidence="2">
    <location>
        <position position="1"/>
    </location>
</feature>
<name>A0A4S8PXY8_9ACTN</name>
<dbReference type="InterPro" id="IPR000772">
    <property type="entry name" value="Ricin_B_lectin"/>
</dbReference>
<gene>
    <name evidence="2" type="ORF">FAB82_22000</name>
</gene>
<dbReference type="Pfam" id="PF14200">
    <property type="entry name" value="RicinB_lectin_2"/>
    <property type="match status" value="1"/>
</dbReference>
<organism evidence="2 3">
    <name type="scientific">Glycomyces buryatensis</name>
    <dbReference type="NCBI Taxonomy" id="2570927"/>
    <lineage>
        <taxon>Bacteria</taxon>
        <taxon>Bacillati</taxon>
        <taxon>Actinomycetota</taxon>
        <taxon>Actinomycetes</taxon>
        <taxon>Glycomycetales</taxon>
        <taxon>Glycomycetaceae</taxon>
        <taxon>Glycomyces</taxon>
    </lineage>
</organism>
<reference evidence="3" key="1">
    <citation type="submission" date="2019-04" db="EMBL/GenBank/DDBJ databases">
        <title>Nocardioides xinjiangensis sp. nov.</title>
        <authorList>
            <person name="Liu S."/>
        </authorList>
    </citation>
    <scope>NUCLEOTIDE SEQUENCE [LARGE SCALE GENOMIC DNA]</scope>
    <source>
        <strain evidence="3">18</strain>
    </source>
</reference>
<keyword evidence="3" id="KW-1185">Reference proteome</keyword>
<dbReference type="RefSeq" id="WP_168801715.1">
    <property type="nucleotide sequence ID" value="NZ_STGY01000072.1"/>
</dbReference>
<dbReference type="PROSITE" id="PS50231">
    <property type="entry name" value="RICIN_B_LECTIN"/>
    <property type="match status" value="1"/>
</dbReference>
<dbReference type="SUPFAM" id="SSF50370">
    <property type="entry name" value="Ricin B-like lectins"/>
    <property type="match status" value="1"/>
</dbReference>
<dbReference type="EMBL" id="STGY01000072">
    <property type="protein sequence ID" value="THV36508.1"/>
    <property type="molecule type" value="Genomic_DNA"/>
</dbReference>
<dbReference type="Proteomes" id="UP000308760">
    <property type="component" value="Unassembled WGS sequence"/>
</dbReference>
<dbReference type="Gene3D" id="2.80.10.50">
    <property type="match status" value="1"/>
</dbReference>
<dbReference type="InterPro" id="IPR035992">
    <property type="entry name" value="Ricin_B-like_lectins"/>
</dbReference>
<accession>A0A4S8PXY8</accession>